<dbReference type="Pfam" id="PF04608">
    <property type="entry name" value="PgpA"/>
    <property type="match status" value="1"/>
</dbReference>
<dbReference type="AlphaFoldDB" id="S5DLJ0"/>
<dbReference type="PANTHER" id="PTHR36305">
    <property type="entry name" value="PHOSPHATIDYLGLYCEROPHOSPHATASE A"/>
    <property type="match status" value="1"/>
</dbReference>
<keyword evidence="1" id="KW-0812">Transmembrane</keyword>
<dbReference type="GO" id="GO:0008962">
    <property type="term" value="F:phosphatidylglycerophosphatase activity"/>
    <property type="evidence" value="ECO:0007669"/>
    <property type="project" value="InterPro"/>
</dbReference>
<dbReference type="InterPro" id="IPR026037">
    <property type="entry name" value="PgpA"/>
</dbReference>
<dbReference type="PANTHER" id="PTHR36305:SF1">
    <property type="entry name" value="PHOSPHATIDYLGLYCEROPHOSPHATASE A"/>
    <property type="match status" value="1"/>
</dbReference>
<reference evidence="3" key="1">
    <citation type="journal article" date="2013" name="Sci. Rep.">
        <title>Metagenomics uncovers a new group of low GC and ultra-small marine Actinobacteria.</title>
        <authorList>
            <person name="Ghai R."/>
            <person name="Mizuno C.M."/>
            <person name="Picazo A."/>
            <person name="Camacho A."/>
            <person name="Rodriguez-Valera F."/>
        </authorList>
    </citation>
    <scope>NUCLEOTIDE SEQUENCE</scope>
</reference>
<dbReference type="SUPFAM" id="SSF101307">
    <property type="entry name" value="YutG-like"/>
    <property type="match status" value="1"/>
</dbReference>
<sequence>MKTFIASGFGVGLIWKSLFGDKKGGGTFASFVFVLLLFLFQIKTVWLLIIFVLLTILYFLTVDDESCSNDPSWITLDEIVGMSLASLASPSELLPLVAGFVIFRASDILKQPNIVAQMESIPGKKGVLYDDLAAGAFGLLGATIVNQFIVLSL</sequence>
<evidence type="ECO:0000259" key="2">
    <source>
        <dbReference type="Pfam" id="PF04608"/>
    </source>
</evidence>
<organism evidence="3">
    <name type="scientific">Candidatus Actinomarina minuta</name>
    <dbReference type="NCBI Taxonomy" id="1389454"/>
    <lineage>
        <taxon>Bacteria</taxon>
        <taxon>Bacillati</taxon>
        <taxon>Actinomycetota</taxon>
        <taxon>Actinomycetes</taxon>
        <taxon>Candidatus Actinomarinidae</taxon>
        <taxon>Candidatus Actinomarinales</taxon>
        <taxon>Candidatus Actinomarineae</taxon>
        <taxon>Candidatus Actinomarinaceae</taxon>
        <taxon>Candidatus Actinomarina</taxon>
    </lineage>
</organism>
<dbReference type="InterPro" id="IPR036681">
    <property type="entry name" value="PgpA-like_sf"/>
</dbReference>
<protein>
    <submittedName>
        <fullName evidence="3">Phosphatidylglycerophosphatase A</fullName>
    </submittedName>
</protein>
<dbReference type="InterPro" id="IPR007686">
    <property type="entry name" value="YutG/PgpA"/>
</dbReference>
<evidence type="ECO:0000256" key="1">
    <source>
        <dbReference type="SAM" id="Phobius"/>
    </source>
</evidence>
<feature type="transmembrane region" description="Helical" evidence="1">
    <location>
        <begin position="132"/>
        <end position="151"/>
    </location>
</feature>
<keyword evidence="1" id="KW-1133">Transmembrane helix</keyword>
<keyword evidence="1" id="KW-0472">Membrane</keyword>
<feature type="domain" description="YutG/PgpA" evidence="2">
    <location>
        <begin position="4"/>
        <end position="144"/>
    </location>
</feature>
<feature type="transmembrane region" description="Helical" evidence="1">
    <location>
        <begin position="30"/>
        <end position="59"/>
    </location>
</feature>
<accession>S5DLJ0</accession>
<dbReference type="EMBL" id="KC811141">
    <property type="protein sequence ID" value="AGQ19729.1"/>
    <property type="molecule type" value="Genomic_DNA"/>
</dbReference>
<proteinExistence type="predicted"/>
<name>S5DLJ0_9ACTN</name>
<evidence type="ECO:0000313" key="3">
    <source>
        <dbReference type="EMBL" id="AGQ19729.1"/>
    </source>
</evidence>
<dbReference type="GO" id="GO:0006629">
    <property type="term" value="P:lipid metabolic process"/>
    <property type="evidence" value="ECO:0007669"/>
    <property type="project" value="InterPro"/>
</dbReference>